<keyword evidence="6 7" id="KW-1015">Disulfide bond</keyword>
<dbReference type="InterPro" id="IPR001338">
    <property type="entry name" value="Class_I_Hydrophobin"/>
</dbReference>
<keyword evidence="9" id="KW-1185">Reference proteome</keyword>
<feature type="non-terminal residue" evidence="8">
    <location>
        <position position="1"/>
    </location>
</feature>
<dbReference type="GO" id="GO:0005199">
    <property type="term" value="F:structural constituent of cell wall"/>
    <property type="evidence" value="ECO:0007669"/>
    <property type="project" value="InterPro"/>
</dbReference>
<evidence type="ECO:0000256" key="4">
    <source>
        <dbReference type="ARBA" id="ARBA00022525"/>
    </source>
</evidence>
<dbReference type="Pfam" id="PF01185">
    <property type="entry name" value="Hydrophobin"/>
    <property type="match status" value="1"/>
</dbReference>
<dbReference type="Proteomes" id="UP000807342">
    <property type="component" value="Unassembled WGS sequence"/>
</dbReference>
<keyword evidence="5 7" id="KW-0732">Signal</keyword>
<reference evidence="8" key="1">
    <citation type="submission" date="2020-11" db="EMBL/GenBank/DDBJ databases">
        <authorList>
            <consortium name="DOE Joint Genome Institute"/>
            <person name="Ahrendt S."/>
            <person name="Riley R."/>
            <person name="Andreopoulos W."/>
            <person name="Labutti K."/>
            <person name="Pangilinan J."/>
            <person name="Ruiz-Duenas F.J."/>
            <person name="Barrasa J.M."/>
            <person name="Sanchez-Garcia M."/>
            <person name="Camarero S."/>
            <person name="Miyauchi S."/>
            <person name="Serrano A."/>
            <person name="Linde D."/>
            <person name="Babiker R."/>
            <person name="Drula E."/>
            <person name="Ayuso-Fernandez I."/>
            <person name="Pacheco R."/>
            <person name="Padilla G."/>
            <person name="Ferreira P."/>
            <person name="Barriuso J."/>
            <person name="Kellner H."/>
            <person name="Castanera R."/>
            <person name="Alfaro M."/>
            <person name="Ramirez L."/>
            <person name="Pisabarro A.G."/>
            <person name="Kuo A."/>
            <person name="Tritt A."/>
            <person name="Lipzen A."/>
            <person name="He G."/>
            <person name="Yan M."/>
            <person name="Ng V."/>
            <person name="Cullen D."/>
            <person name="Martin F."/>
            <person name="Rosso M.-N."/>
            <person name="Henrissat B."/>
            <person name="Hibbett D."/>
            <person name="Martinez A.T."/>
            <person name="Grigoriev I.V."/>
        </authorList>
    </citation>
    <scope>NUCLEOTIDE SEQUENCE</scope>
    <source>
        <strain evidence="8">MF-IS2</strain>
    </source>
</reference>
<protein>
    <recommendedName>
        <fullName evidence="7">Hydrophobin</fullName>
    </recommendedName>
</protein>
<sequence>LALPLFAAATAVPRTDPPAGTITQNNCNVGTLHCCESTQDAKTTDFDSIVGHSGIAALLGPITGTVGLTCSPVSVIGVAGNDCNAQPVCCENNHFNGLVAVGCTPINANL</sequence>
<evidence type="ECO:0000256" key="7">
    <source>
        <dbReference type="RuleBase" id="RU365009"/>
    </source>
</evidence>
<name>A0A9P5XBM8_9AGAR</name>
<dbReference type="EMBL" id="MU151175">
    <property type="protein sequence ID" value="KAF9448048.1"/>
    <property type="molecule type" value="Genomic_DNA"/>
</dbReference>
<dbReference type="PROSITE" id="PS00956">
    <property type="entry name" value="HYDROPHOBIN"/>
    <property type="match status" value="1"/>
</dbReference>
<keyword evidence="3 7" id="KW-0134">Cell wall</keyword>
<accession>A0A9P5XBM8</accession>
<dbReference type="SMART" id="SM00075">
    <property type="entry name" value="HYDRO"/>
    <property type="match status" value="1"/>
</dbReference>
<feature type="non-terminal residue" evidence="8">
    <location>
        <position position="110"/>
    </location>
</feature>
<organism evidence="8 9">
    <name type="scientific">Macrolepiota fuliginosa MF-IS2</name>
    <dbReference type="NCBI Taxonomy" id="1400762"/>
    <lineage>
        <taxon>Eukaryota</taxon>
        <taxon>Fungi</taxon>
        <taxon>Dikarya</taxon>
        <taxon>Basidiomycota</taxon>
        <taxon>Agaricomycotina</taxon>
        <taxon>Agaricomycetes</taxon>
        <taxon>Agaricomycetidae</taxon>
        <taxon>Agaricales</taxon>
        <taxon>Agaricineae</taxon>
        <taxon>Agaricaceae</taxon>
        <taxon>Macrolepiota</taxon>
    </lineage>
</organism>
<dbReference type="AlphaFoldDB" id="A0A9P5XBM8"/>
<dbReference type="GO" id="GO:0009277">
    <property type="term" value="C:fungal-type cell wall"/>
    <property type="evidence" value="ECO:0007669"/>
    <property type="project" value="InterPro"/>
</dbReference>
<evidence type="ECO:0000256" key="6">
    <source>
        <dbReference type="ARBA" id="ARBA00023157"/>
    </source>
</evidence>
<proteinExistence type="inferred from homology"/>
<evidence type="ECO:0000256" key="3">
    <source>
        <dbReference type="ARBA" id="ARBA00022512"/>
    </source>
</evidence>
<evidence type="ECO:0000256" key="5">
    <source>
        <dbReference type="ARBA" id="ARBA00022729"/>
    </source>
</evidence>
<keyword evidence="4 7" id="KW-0964">Secreted</keyword>
<gene>
    <name evidence="8" type="ORF">P691DRAFT_624562</name>
</gene>
<evidence type="ECO:0000256" key="1">
    <source>
        <dbReference type="ARBA" id="ARBA00004191"/>
    </source>
</evidence>
<evidence type="ECO:0000313" key="8">
    <source>
        <dbReference type="EMBL" id="KAF9448048.1"/>
    </source>
</evidence>
<evidence type="ECO:0000313" key="9">
    <source>
        <dbReference type="Proteomes" id="UP000807342"/>
    </source>
</evidence>
<evidence type="ECO:0000256" key="2">
    <source>
        <dbReference type="ARBA" id="ARBA00010446"/>
    </source>
</evidence>
<dbReference type="OrthoDB" id="4225815at2759"/>
<dbReference type="InterPro" id="IPR019778">
    <property type="entry name" value="Class_I_Hydrophobin_CS"/>
</dbReference>
<dbReference type="CDD" id="cd23507">
    <property type="entry name" value="hydrophobin_I"/>
    <property type="match status" value="1"/>
</dbReference>
<comment type="caution">
    <text evidence="8">The sequence shown here is derived from an EMBL/GenBank/DDBJ whole genome shotgun (WGS) entry which is preliminary data.</text>
</comment>
<comment type="subcellular location">
    <subcellularLocation>
        <location evidence="1 7">Secreted</location>
        <location evidence="1 7">Cell wall</location>
    </subcellularLocation>
</comment>
<comment type="similarity">
    <text evidence="2 7">Belongs to the fungal hydrophobin family.</text>
</comment>